<reference evidence="2 3" key="1">
    <citation type="submission" date="2019-08" db="EMBL/GenBank/DDBJ databases">
        <title>In-depth cultivation of the pig gut microbiome towards novel bacterial diversity and tailored functional studies.</title>
        <authorList>
            <person name="Wylensek D."/>
            <person name="Hitch T.C.A."/>
            <person name="Clavel T."/>
        </authorList>
    </citation>
    <scope>NUCLEOTIDE SEQUENCE [LARGE SCALE GENOMIC DNA]</scope>
    <source>
        <strain evidence="2 3">WB03_NA08</strain>
    </source>
</reference>
<dbReference type="SUPFAM" id="SSF103473">
    <property type="entry name" value="MFS general substrate transporter"/>
    <property type="match status" value="1"/>
</dbReference>
<keyword evidence="1" id="KW-1133">Transmembrane helix</keyword>
<evidence type="ECO:0000256" key="1">
    <source>
        <dbReference type="SAM" id="Phobius"/>
    </source>
</evidence>
<dbReference type="Gene3D" id="1.20.1250.20">
    <property type="entry name" value="MFS general substrate transporter like domains"/>
    <property type="match status" value="1"/>
</dbReference>
<evidence type="ECO:0000313" key="2">
    <source>
        <dbReference type="EMBL" id="MSS85394.1"/>
    </source>
</evidence>
<gene>
    <name evidence="2" type="ORF">FYJ24_11695</name>
</gene>
<proteinExistence type="predicted"/>
<dbReference type="EMBL" id="VULO01000017">
    <property type="protein sequence ID" value="MSS85394.1"/>
    <property type="molecule type" value="Genomic_DNA"/>
</dbReference>
<dbReference type="InterPro" id="IPR036259">
    <property type="entry name" value="MFS_trans_sf"/>
</dbReference>
<dbReference type="Proteomes" id="UP000470875">
    <property type="component" value="Unassembled WGS sequence"/>
</dbReference>
<organism evidence="2 3">
    <name type="scientific">Scrofimicrobium canadense</name>
    <dbReference type="NCBI Taxonomy" id="2652290"/>
    <lineage>
        <taxon>Bacteria</taxon>
        <taxon>Bacillati</taxon>
        <taxon>Actinomycetota</taxon>
        <taxon>Actinomycetes</taxon>
        <taxon>Actinomycetales</taxon>
        <taxon>Actinomycetaceae</taxon>
        <taxon>Scrofimicrobium</taxon>
    </lineage>
</organism>
<feature type="transmembrane region" description="Helical" evidence="1">
    <location>
        <begin position="6"/>
        <end position="27"/>
    </location>
</feature>
<comment type="caution">
    <text evidence="2">The sequence shown here is derived from an EMBL/GenBank/DDBJ whole genome shotgun (WGS) entry which is preliminary data.</text>
</comment>
<accession>A0A6N7VUE8</accession>
<feature type="transmembrane region" description="Helical" evidence="1">
    <location>
        <begin position="39"/>
        <end position="66"/>
    </location>
</feature>
<dbReference type="RefSeq" id="WP_154546639.1">
    <property type="nucleotide sequence ID" value="NZ_VULO01000017.1"/>
</dbReference>
<keyword evidence="3" id="KW-1185">Reference proteome</keyword>
<sequence length="72" mass="7812">MPLPQAILLFSIFGVVAVVGDVIWGVVGDRIGWRNTMQWFATPICTASLICLYVIPNVFGANFWLIALGMAG</sequence>
<name>A0A6N7VUE8_9ACTO</name>
<keyword evidence="1" id="KW-0812">Transmembrane</keyword>
<protein>
    <submittedName>
        <fullName evidence="2">MFS transporter</fullName>
    </submittedName>
</protein>
<keyword evidence="1" id="KW-0472">Membrane</keyword>
<dbReference type="AlphaFoldDB" id="A0A6N7VUE8"/>
<evidence type="ECO:0000313" key="3">
    <source>
        <dbReference type="Proteomes" id="UP000470875"/>
    </source>
</evidence>